<keyword evidence="6" id="KW-0489">Methyltransferase</keyword>
<dbReference type="Pfam" id="PF04191">
    <property type="entry name" value="PEMT"/>
    <property type="match status" value="1"/>
</dbReference>
<proteinExistence type="predicted"/>
<evidence type="ECO:0000256" key="5">
    <source>
        <dbReference type="SAM" id="Phobius"/>
    </source>
</evidence>
<reference evidence="6 7" key="1">
    <citation type="submission" date="2020-08" db="EMBL/GenBank/DDBJ databases">
        <title>Stenotrophomonas tumulicola JCM 30961.</title>
        <authorList>
            <person name="Deng Y."/>
        </authorList>
    </citation>
    <scope>NUCLEOTIDE SEQUENCE [LARGE SCALE GENOMIC DNA]</scope>
    <source>
        <strain evidence="6 7">JCM 30961</strain>
    </source>
</reference>
<sequence>MLDAIETRIPPPLVMLVCGLLAWCTTHHASNSPTHSAWLTIPAMVIGPTGLALNLLPKLQFKRAGTTVNPLTPGRASQLVTQGVYAYTRNPMYLGQTCLLLSWCLWLQHALAPLSVVMFMAYITRFQILPEERMLAQKFPAEFALLCQRTRRWL</sequence>
<evidence type="ECO:0000256" key="2">
    <source>
        <dbReference type="ARBA" id="ARBA00022692"/>
    </source>
</evidence>
<comment type="subcellular location">
    <subcellularLocation>
        <location evidence="1">Endomembrane system</location>
        <topology evidence="1">Multi-pass membrane protein</topology>
    </subcellularLocation>
</comment>
<keyword evidence="3 5" id="KW-1133">Transmembrane helix</keyword>
<comment type="caution">
    <text evidence="6">The sequence shown here is derived from an EMBL/GenBank/DDBJ whole genome shotgun (WGS) entry which is preliminary data.</text>
</comment>
<feature type="transmembrane region" description="Helical" evidence="5">
    <location>
        <begin position="12"/>
        <end position="30"/>
    </location>
</feature>
<evidence type="ECO:0000313" key="6">
    <source>
        <dbReference type="EMBL" id="MBA8682741.1"/>
    </source>
</evidence>
<keyword evidence="6" id="KW-0808">Transferase</keyword>
<dbReference type="Gene3D" id="1.20.120.1630">
    <property type="match status" value="1"/>
</dbReference>
<evidence type="ECO:0000256" key="4">
    <source>
        <dbReference type="ARBA" id="ARBA00023136"/>
    </source>
</evidence>
<dbReference type="InterPro" id="IPR007318">
    <property type="entry name" value="Phopholipid_MeTrfase"/>
</dbReference>
<dbReference type="GO" id="GO:0008168">
    <property type="term" value="F:methyltransferase activity"/>
    <property type="evidence" value="ECO:0007669"/>
    <property type="project" value="UniProtKB-KW"/>
</dbReference>
<organism evidence="6 7">
    <name type="scientific">Stenotrophomonas tumulicola</name>
    <dbReference type="NCBI Taxonomy" id="1685415"/>
    <lineage>
        <taxon>Bacteria</taxon>
        <taxon>Pseudomonadati</taxon>
        <taxon>Pseudomonadota</taxon>
        <taxon>Gammaproteobacteria</taxon>
        <taxon>Lysobacterales</taxon>
        <taxon>Lysobacteraceae</taxon>
        <taxon>Stenotrophomonas</taxon>
    </lineage>
</organism>
<dbReference type="GO" id="GO:0012505">
    <property type="term" value="C:endomembrane system"/>
    <property type="evidence" value="ECO:0007669"/>
    <property type="project" value="UniProtKB-SubCell"/>
</dbReference>
<keyword evidence="2 5" id="KW-0812">Transmembrane</keyword>
<evidence type="ECO:0000256" key="1">
    <source>
        <dbReference type="ARBA" id="ARBA00004127"/>
    </source>
</evidence>
<dbReference type="EMBL" id="JACGXS010000006">
    <property type="protein sequence ID" value="MBA8682741.1"/>
    <property type="molecule type" value="Genomic_DNA"/>
</dbReference>
<dbReference type="Proteomes" id="UP000547058">
    <property type="component" value="Unassembled WGS sequence"/>
</dbReference>
<name>A0A7W3FNZ3_9GAMM</name>
<dbReference type="GO" id="GO:0032259">
    <property type="term" value="P:methylation"/>
    <property type="evidence" value="ECO:0007669"/>
    <property type="project" value="UniProtKB-KW"/>
</dbReference>
<feature type="transmembrane region" description="Helical" evidence="5">
    <location>
        <begin position="99"/>
        <end position="123"/>
    </location>
</feature>
<keyword evidence="4 5" id="KW-0472">Membrane</keyword>
<evidence type="ECO:0000256" key="3">
    <source>
        <dbReference type="ARBA" id="ARBA00022989"/>
    </source>
</evidence>
<protein>
    <submittedName>
        <fullName evidence="6">Isoprenylcysteine carboxylmethyltransferase family protein</fullName>
    </submittedName>
</protein>
<accession>A0A7W3FNZ3</accession>
<gene>
    <name evidence="6" type="ORF">H4O11_13135</name>
</gene>
<feature type="transmembrane region" description="Helical" evidence="5">
    <location>
        <begin position="36"/>
        <end position="56"/>
    </location>
</feature>
<dbReference type="RefSeq" id="WP_182339870.1">
    <property type="nucleotide sequence ID" value="NZ_JACGXS010000006.1"/>
</dbReference>
<keyword evidence="7" id="KW-1185">Reference proteome</keyword>
<evidence type="ECO:0000313" key="7">
    <source>
        <dbReference type="Proteomes" id="UP000547058"/>
    </source>
</evidence>
<dbReference type="AlphaFoldDB" id="A0A7W3FNZ3"/>